<organism evidence="1 2">
    <name type="scientific">Aquamicrobium zhengzhouense</name>
    <dbReference type="NCBI Taxonomy" id="2781738"/>
    <lineage>
        <taxon>Bacteria</taxon>
        <taxon>Pseudomonadati</taxon>
        <taxon>Pseudomonadota</taxon>
        <taxon>Alphaproteobacteria</taxon>
        <taxon>Hyphomicrobiales</taxon>
        <taxon>Phyllobacteriaceae</taxon>
        <taxon>Aquamicrobium</taxon>
    </lineage>
</organism>
<gene>
    <name evidence="1" type="ORF">IOD40_05330</name>
</gene>
<evidence type="ECO:0000313" key="2">
    <source>
        <dbReference type="Proteomes" id="UP000601789"/>
    </source>
</evidence>
<sequence length="435" mass="48925">MLHEITKAPLRLMPKDEFDELLGFKSPHYRGFIRRPSDAARWLRCHASLRFTASYPKDESSEWADEGTAAHAVREECLYWGYDAYHFIGSKQHINGRTFEVDADMADHLQQGIDEIRQFSGRMVVEYRVDTTNWVGYDEHGKPQGGTVDCAVIGQELVVLSDLKYGFDPVSPVENEQQMLYALAFYHQVVKHISKATKFLIIIDQPRIPHGGGYWYVELADLEAFGERVKDAAYKTEQEDAAFNPCVEACKWCPAANVPGRPGGCEAHANSNIAHLDLSVDKLDVEPGEPLPLPPVESLTPERLLTIHENRKAIEKFLDYCSFMALQHVLQNGPTAGKKAVLGKGGNRKWRSEGAAEAFIREQLPSSSPFNMKLKSPSQVEKEVGKKYQVPGALVERSEPKPILVPVEDAREAITPLNDEFEDYGDDEFEDYGDL</sequence>
<proteinExistence type="predicted"/>
<protein>
    <submittedName>
        <fullName evidence="1">DUF2800 domain-containing protein</fullName>
    </submittedName>
</protein>
<evidence type="ECO:0000313" key="1">
    <source>
        <dbReference type="EMBL" id="MBI1620086.1"/>
    </source>
</evidence>
<reference evidence="1 2" key="1">
    <citation type="submission" date="2020-10" db="EMBL/GenBank/DDBJ databases">
        <title>Aquamicrobium zhengzhouensis sp. nov., a exopolysaccharide producing bacterium isolated from farmland soil.</title>
        <authorList>
            <person name="Wang X."/>
        </authorList>
    </citation>
    <scope>NUCLEOTIDE SEQUENCE [LARGE SCALE GENOMIC DNA]</scope>
    <source>
        <strain evidence="2">cd-1</strain>
    </source>
</reference>
<dbReference type="InterPro" id="IPR021229">
    <property type="entry name" value="DUF2800"/>
</dbReference>
<keyword evidence="2" id="KW-1185">Reference proteome</keyword>
<dbReference type="Pfam" id="PF10926">
    <property type="entry name" value="DUF2800"/>
    <property type="match status" value="1"/>
</dbReference>
<comment type="caution">
    <text evidence="1">The sequence shown here is derived from an EMBL/GenBank/DDBJ whole genome shotgun (WGS) entry which is preliminary data.</text>
</comment>
<dbReference type="Proteomes" id="UP000601789">
    <property type="component" value="Unassembled WGS sequence"/>
</dbReference>
<dbReference type="RefSeq" id="WP_198475052.1">
    <property type="nucleotide sequence ID" value="NZ_JADGMQ010000002.1"/>
</dbReference>
<accession>A0ABS0SA16</accession>
<dbReference type="EMBL" id="JADGMQ010000002">
    <property type="protein sequence ID" value="MBI1620086.1"/>
    <property type="molecule type" value="Genomic_DNA"/>
</dbReference>
<name>A0ABS0SA16_9HYPH</name>